<sequence length="475" mass="53474">MENENNPQPVENSTNNTANNNIKGIWVETKKFFIELLDIRHDTDKKGTIQDIKDNISMKGHTAWVLVFSILIASIGLNVSSTAVVIGAMLISPLMGPILGVGLSIGINDIDTLRRSLVNLGVMVGLSLLTSTLFFIFPIFQNETPEILARTAPDVRDVFIAISGGLALIIALSRRSQQTNTIAGVAIATALMPPLCTAGYGIATLNFAYFGGAMFLFTINTIFIALATFVIVKFLRFPMLKYINSAKRKRIARLASFVAIIVFSGSIYLFLNLFQENQFKQHAQNLINEIKDSGISIIDEEDDNINYEEKSIKLIVYGNKLSKVEINKWNEKLIDHNLEGTKLNFYQGLDDSDLRNEVKNLSELYTQNQKIISSRDETVKEKEEKIKLLMAQLTKYEKNEIPFIQVSQEAKINYNGLENISYARLVQTDFNKVDTLTVFNAKWYDSVPNTANQKILLQKWLKTRLNLDTLQLNNN</sequence>
<organism evidence="2 3">
    <name type="scientific">Lutibacter oricola</name>
    <dbReference type="NCBI Taxonomy" id="762486"/>
    <lineage>
        <taxon>Bacteria</taxon>
        <taxon>Pseudomonadati</taxon>
        <taxon>Bacteroidota</taxon>
        <taxon>Flavobacteriia</taxon>
        <taxon>Flavobacteriales</taxon>
        <taxon>Flavobacteriaceae</taxon>
        <taxon>Lutibacter</taxon>
    </lineage>
</organism>
<name>A0A1H3GH08_9FLAO</name>
<gene>
    <name evidence="2" type="ORF">SAMN05444411_11411</name>
</gene>
<keyword evidence="1" id="KW-0472">Membrane</keyword>
<proteinExistence type="predicted"/>
<evidence type="ECO:0000313" key="2">
    <source>
        <dbReference type="EMBL" id="SDY01784.1"/>
    </source>
</evidence>
<dbReference type="AlphaFoldDB" id="A0A1H3GH08"/>
<dbReference type="Pfam" id="PF04087">
    <property type="entry name" value="DUF389"/>
    <property type="match status" value="1"/>
</dbReference>
<protein>
    <submittedName>
        <fullName evidence="2">Uncharacterized hydrophobic domain-containing protein</fullName>
    </submittedName>
</protein>
<feature type="transmembrane region" description="Helical" evidence="1">
    <location>
        <begin position="62"/>
        <end position="79"/>
    </location>
</feature>
<accession>A0A1H3GH08</accession>
<keyword evidence="3" id="KW-1185">Reference proteome</keyword>
<keyword evidence="1" id="KW-1133">Transmembrane helix</keyword>
<keyword evidence="1" id="KW-0812">Transmembrane</keyword>
<feature type="transmembrane region" description="Helical" evidence="1">
    <location>
        <begin position="181"/>
        <end position="203"/>
    </location>
</feature>
<feature type="transmembrane region" description="Helical" evidence="1">
    <location>
        <begin position="158"/>
        <end position="174"/>
    </location>
</feature>
<feature type="transmembrane region" description="Helical" evidence="1">
    <location>
        <begin position="251"/>
        <end position="271"/>
    </location>
</feature>
<dbReference type="OrthoDB" id="9790659at2"/>
<dbReference type="Proteomes" id="UP000199595">
    <property type="component" value="Unassembled WGS sequence"/>
</dbReference>
<dbReference type="STRING" id="762486.SAMN05444411_11411"/>
<dbReference type="RefSeq" id="WP_090126212.1">
    <property type="nucleotide sequence ID" value="NZ_FNNJ01000014.1"/>
</dbReference>
<feature type="transmembrane region" description="Helical" evidence="1">
    <location>
        <begin position="209"/>
        <end position="231"/>
    </location>
</feature>
<feature type="transmembrane region" description="Helical" evidence="1">
    <location>
        <begin position="85"/>
        <end position="105"/>
    </location>
</feature>
<dbReference type="EMBL" id="FNNJ01000014">
    <property type="protein sequence ID" value="SDY01784.1"/>
    <property type="molecule type" value="Genomic_DNA"/>
</dbReference>
<feature type="transmembrane region" description="Helical" evidence="1">
    <location>
        <begin position="117"/>
        <end position="138"/>
    </location>
</feature>
<reference evidence="2 3" key="1">
    <citation type="submission" date="2016-10" db="EMBL/GenBank/DDBJ databases">
        <authorList>
            <person name="de Groot N.N."/>
        </authorList>
    </citation>
    <scope>NUCLEOTIDE SEQUENCE [LARGE SCALE GENOMIC DNA]</scope>
    <source>
        <strain evidence="2 3">DSM 24956</strain>
    </source>
</reference>
<evidence type="ECO:0000313" key="3">
    <source>
        <dbReference type="Proteomes" id="UP000199595"/>
    </source>
</evidence>
<evidence type="ECO:0000256" key="1">
    <source>
        <dbReference type="SAM" id="Phobius"/>
    </source>
</evidence>
<dbReference type="PANTHER" id="PTHR20992:SF9">
    <property type="entry name" value="AT15442P-RELATED"/>
    <property type="match status" value="1"/>
</dbReference>
<dbReference type="InterPro" id="IPR005240">
    <property type="entry name" value="DUF389"/>
</dbReference>
<dbReference type="PANTHER" id="PTHR20992">
    <property type="entry name" value="AT15442P-RELATED"/>
    <property type="match status" value="1"/>
</dbReference>